<gene>
    <name evidence="1" type="ORF">AB1Y20_005041</name>
</gene>
<accession>A0AB34J270</accession>
<proteinExistence type="predicted"/>
<evidence type="ECO:0000313" key="2">
    <source>
        <dbReference type="Proteomes" id="UP001515480"/>
    </source>
</evidence>
<organism evidence="1 2">
    <name type="scientific">Prymnesium parvum</name>
    <name type="common">Toxic golden alga</name>
    <dbReference type="NCBI Taxonomy" id="97485"/>
    <lineage>
        <taxon>Eukaryota</taxon>
        <taxon>Haptista</taxon>
        <taxon>Haptophyta</taxon>
        <taxon>Prymnesiophyceae</taxon>
        <taxon>Prymnesiales</taxon>
        <taxon>Prymnesiaceae</taxon>
        <taxon>Prymnesium</taxon>
    </lineage>
</organism>
<dbReference type="Proteomes" id="UP001515480">
    <property type="component" value="Unassembled WGS sequence"/>
</dbReference>
<comment type="caution">
    <text evidence="1">The sequence shown here is derived from an EMBL/GenBank/DDBJ whole genome shotgun (WGS) entry which is preliminary data.</text>
</comment>
<dbReference type="AlphaFoldDB" id="A0AB34J270"/>
<name>A0AB34J270_PRYPA</name>
<protein>
    <submittedName>
        <fullName evidence="1">Uncharacterized protein</fullName>
    </submittedName>
</protein>
<sequence length="97" mass="10556">MHVATDADIVVECTTKWLTGRQLAGDAGLGEASCVCFVSDPYEGRNDVTSSQRRYFHYHLIAKELGAVGLRADLPSCVKGSWIAELYGESRTGFRGS</sequence>
<reference evidence="1 2" key="1">
    <citation type="journal article" date="2024" name="Science">
        <title>Giant polyketide synthase enzymes in the biosynthesis of giant marine polyether toxins.</title>
        <authorList>
            <person name="Fallon T.R."/>
            <person name="Shende V.V."/>
            <person name="Wierzbicki I.H."/>
            <person name="Pendleton A.L."/>
            <person name="Watervoot N.F."/>
            <person name="Auber R.P."/>
            <person name="Gonzalez D.J."/>
            <person name="Wisecaver J.H."/>
            <person name="Moore B.S."/>
        </authorList>
    </citation>
    <scope>NUCLEOTIDE SEQUENCE [LARGE SCALE GENOMIC DNA]</scope>
    <source>
        <strain evidence="1 2">12B1</strain>
    </source>
</reference>
<keyword evidence="2" id="KW-1185">Reference proteome</keyword>
<evidence type="ECO:0000313" key="1">
    <source>
        <dbReference type="EMBL" id="KAL1511753.1"/>
    </source>
</evidence>
<dbReference type="EMBL" id="JBGBPQ010000013">
    <property type="protein sequence ID" value="KAL1511753.1"/>
    <property type="molecule type" value="Genomic_DNA"/>
</dbReference>